<accession>A0A2U2DHW2</accession>
<dbReference type="EMBL" id="QFBC01000019">
    <property type="protein sequence ID" value="PWE52907.1"/>
    <property type="molecule type" value="Genomic_DNA"/>
</dbReference>
<name>A0A2U2DHW2_9HYPH</name>
<evidence type="ECO:0000313" key="1">
    <source>
        <dbReference type="EMBL" id="PWE52907.1"/>
    </source>
</evidence>
<gene>
    <name evidence="1" type="ORF">DEM27_27825</name>
</gene>
<comment type="caution">
    <text evidence="1">The sequence shown here is derived from an EMBL/GenBank/DDBJ whole genome shotgun (WGS) entry which is preliminary data.</text>
</comment>
<evidence type="ECO:0000313" key="2">
    <source>
        <dbReference type="Proteomes" id="UP000245252"/>
    </source>
</evidence>
<dbReference type="AlphaFoldDB" id="A0A2U2DHW2"/>
<proteinExistence type="predicted"/>
<sequence length="78" mass="9019">MTPQFRERYISREEHNSIVAYYKKLVVQLHRTANRKTATGISEVCQERRGGEDCWTELGDMKFCGSATNVIKLTVRPN</sequence>
<reference evidence="1 2" key="1">
    <citation type="submission" date="2018-05" db="EMBL/GenBank/DDBJ databases">
        <title>The draft genome of strain NS-104.</title>
        <authorList>
            <person name="Hang P."/>
            <person name="Jiang J."/>
        </authorList>
    </citation>
    <scope>NUCLEOTIDE SEQUENCE [LARGE SCALE GENOMIC DNA]</scope>
    <source>
        <strain evidence="1 2">NS-104</strain>
    </source>
</reference>
<organism evidence="1 2">
    <name type="scientific">Metarhizobium album</name>
    <dbReference type="NCBI Taxonomy" id="2182425"/>
    <lineage>
        <taxon>Bacteria</taxon>
        <taxon>Pseudomonadati</taxon>
        <taxon>Pseudomonadota</taxon>
        <taxon>Alphaproteobacteria</taxon>
        <taxon>Hyphomicrobiales</taxon>
        <taxon>Rhizobiaceae</taxon>
        <taxon>Metarhizobium</taxon>
    </lineage>
</organism>
<keyword evidence="2" id="KW-1185">Reference proteome</keyword>
<protein>
    <submittedName>
        <fullName evidence="1">Uncharacterized protein</fullName>
    </submittedName>
</protein>
<dbReference type="Proteomes" id="UP000245252">
    <property type="component" value="Unassembled WGS sequence"/>
</dbReference>
<dbReference type="RefSeq" id="WP_109461521.1">
    <property type="nucleotide sequence ID" value="NZ_QFBC01000019.1"/>
</dbReference>